<dbReference type="InterPro" id="IPR014721">
    <property type="entry name" value="Ribsml_uS5_D2-typ_fold_subgr"/>
</dbReference>
<dbReference type="GO" id="GO:0005829">
    <property type="term" value="C:cytosol"/>
    <property type="evidence" value="ECO:0007669"/>
    <property type="project" value="InterPro"/>
</dbReference>
<keyword evidence="7" id="KW-0456">Lyase</keyword>
<dbReference type="GO" id="GO:0004163">
    <property type="term" value="F:diphosphomevalonate decarboxylase activity"/>
    <property type="evidence" value="ECO:0007669"/>
    <property type="project" value="UniProtKB-UniRule"/>
</dbReference>
<evidence type="ECO:0000256" key="7">
    <source>
        <dbReference type="ARBA" id="ARBA00023239"/>
    </source>
</evidence>
<dbReference type="GeneID" id="41718842"/>
<dbReference type="KEGG" id="step:IC006_2556"/>
<dbReference type="PANTHER" id="PTHR10977:SF3">
    <property type="entry name" value="DIPHOSPHOMEVALONATE DECARBOXYLASE"/>
    <property type="match status" value="1"/>
</dbReference>
<evidence type="ECO:0000259" key="9">
    <source>
        <dbReference type="Pfam" id="PF18376"/>
    </source>
</evidence>
<reference evidence="14" key="1">
    <citation type="submission" date="2018-09" db="EMBL/GenBank/DDBJ databases">
        <title>Complete Genome Sequencing of Sulfolobus sp. JCM 16834.</title>
        <authorList>
            <person name="Kato S."/>
            <person name="Itoh T."/>
            <person name="Ohkuma M."/>
        </authorList>
    </citation>
    <scope>NUCLEOTIDE SEQUENCE [LARGE SCALE GENOMIC DNA]</scope>
    <source>
        <strain evidence="14">IC-007</strain>
    </source>
</reference>
<dbReference type="Proteomes" id="UP000322983">
    <property type="component" value="Chromosome"/>
</dbReference>
<dbReference type="InterPro" id="IPR005935">
    <property type="entry name" value="Mev_decarb"/>
</dbReference>
<evidence type="ECO:0000256" key="5">
    <source>
        <dbReference type="ARBA" id="ARBA00022840"/>
    </source>
</evidence>
<dbReference type="InterPro" id="IPR041431">
    <property type="entry name" value="Mvd1_C"/>
</dbReference>
<dbReference type="GO" id="GO:0019287">
    <property type="term" value="P:isopentenyl diphosphate biosynthetic process, mevalonate pathway"/>
    <property type="evidence" value="ECO:0007669"/>
    <property type="project" value="UniProtKB-UniRule"/>
</dbReference>
<evidence type="ECO:0000313" key="11">
    <source>
        <dbReference type="EMBL" id="BBG25221.1"/>
    </source>
</evidence>
<dbReference type="OrthoDB" id="275333at2157"/>
<accession>A0A510E652</accession>
<comment type="similarity">
    <text evidence="1">Belongs to the diphosphomevalonate decarboxylase family.</text>
</comment>
<dbReference type="Pfam" id="PF22700">
    <property type="entry name" value="MVD-like_N"/>
    <property type="match status" value="1"/>
</dbReference>
<dbReference type="InterPro" id="IPR029765">
    <property type="entry name" value="Mev_diP_decarb"/>
</dbReference>
<dbReference type="InterPro" id="IPR036554">
    <property type="entry name" value="GHMP_kinase_C_sf"/>
</dbReference>
<keyword evidence="5" id="KW-0067">ATP-binding</keyword>
<dbReference type="GO" id="GO:0005524">
    <property type="term" value="F:ATP binding"/>
    <property type="evidence" value="ECO:0007669"/>
    <property type="project" value="UniProtKB-KW"/>
</dbReference>
<evidence type="ECO:0000256" key="4">
    <source>
        <dbReference type="ARBA" id="ARBA00022741"/>
    </source>
</evidence>
<dbReference type="PANTHER" id="PTHR10977">
    <property type="entry name" value="DIPHOSPHOMEVALONATE DECARBOXYLASE"/>
    <property type="match status" value="1"/>
</dbReference>
<accession>A0A510DYC4</accession>
<dbReference type="Gene3D" id="3.30.70.890">
    <property type="entry name" value="GHMP kinase, C-terminal domain"/>
    <property type="match status" value="1"/>
</dbReference>
<feature type="domain" description="Diphosphomevalonate decarboxylase-like N-terminal" evidence="10">
    <location>
        <begin position="8"/>
        <end position="165"/>
    </location>
</feature>
<dbReference type="Proteomes" id="UP000325030">
    <property type="component" value="Chromosome"/>
</dbReference>
<dbReference type="SUPFAM" id="SSF54211">
    <property type="entry name" value="Ribosomal protein S5 domain 2-like"/>
    <property type="match status" value="1"/>
</dbReference>
<dbReference type="AlphaFoldDB" id="A0A510E652"/>
<dbReference type="InterPro" id="IPR053859">
    <property type="entry name" value="MVD-like_N"/>
</dbReference>
<keyword evidence="6" id="KW-0443">Lipid metabolism</keyword>
<dbReference type="FunFam" id="3.30.230.10:FF:000072">
    <property type="entry name" value="Diphosphomevalonate decarboxylase"/>
    <property type="match status" value="1"/>
</dbReference>
<keyword evidence="3" id="KW-0444">Lipid biosynthesis</keyword>
<dbReference type="Gene3D" id="3.30.230.10">
    <property type="match status" value="1"/>
</dbReference>
<name>A0A510E652_9CREN</name>
<keyword evidence="4" id="KW-0547">Nucleotide-binding</keyword>
<feature type="domain" description="Mvd1 C-terminal" evidence="9">
    <location>
        <begin position="181"/>
        <end position="304"/>
    </location>
</feature>
<dbReference type="InterPro" id="IPR020568">
    <property type="entry name" value="Ribosomal_Su5_D2-typ_SF"/>
</dbReference>
<dbReference type="NCBIfam" id="TIGR01240">
    <property type="entry name" value="mevDPdecarb"/>
    <property type="match status" value="1"/>
</dbReference>
<proteinExistence type="inferred from homology"/>
<evidence type="ECO:0000259" key="10">
    <source>
        <dbReference type="Pfam" id="PF22700"/>
    </source>
</evidence>
<dbReference type="PIRSF" id="PIRSF015950">
    <property type="entry name" value="Mev_P_decrbx"/>
    <property type="match status" value="1"/>
</dbReference>
<reference evidence="12 13" key="2">
    <citation type="journal article" date="2020" name="Int. J. Syst. Evol. Microbiol.">
        <title>Sulfuracidifex tepidarius gen. nov., sp. nov. and transfer of Sulfolobus metallicus Huber and Stetter 1992 to the genus Sulfuracidifex as Sulfuracidifex metallicus comb. nov.</title>
        <authorList>
            <person name="Itoh T."/>
            <person name="Miura T."/>
            <person name="Sakai H.D."/>
            <person name="Kato S."/>
            <person name="Ohkuma M."/>
            <person name="Takashina T."/>
        </authorList>
    </citation>
    <scope>NUCLEOTIDE SEQUENCE</scope>
    <source>
        <strain evidence="11 13">IC-006</strain>
        <strain evidence="12">IC-007</strain>
    </source>
</reference>
<dbReference type="STRING" id="1294262.GCA_001316085_01441"/>
<dbReference type="EC" id="4.1.1.33" evidence="2 8"/>
<sequence length="330" mass="36242">MLEGEAEAPSNIAIVKYWGKRNSALNLPLNDSLSISLEALKVRSKVVFDPELSKDKVRVNGVKLSDEEVKSYASRVLDRMREISGKSIYAVVDSWSNFPSSAGLASSAAGIAALTLASSDALGLKMDPKELSKIARLGSGSACRSVYGGFVIWHSGARDDGEDSFCEQIFTHDHWRDLVDLIPIFTDEKKRISSRKGMSVSVETSNLMKCRLEFVRETLPSVLDSIRNRDAKKFFEMTIRHSNSMHAIMMDSFPPLIYLNAMSLKVIDSFGDGKIAGYTFDAGPNPHVFTLRKDAESVEKTLIELGATKVIKSDISAGPRVGKKGVDENN</sequence>
<organism evidence="12 14">
    <name type="scientific">Sulfuracidifex tepidarius</name>
    <dbReference type="NCBI Taxonomy" id="1294262"/>
    <lineage>
        <taxon>Archaea</taxon>
        <taxon>Thermoproteota</taxon>
        <taxon>Thermoprotei</taxon>
        <taxon>Sulfolobales</taxon>
        <taxon>Sulfolobaceae</taxon>
        <taxon>Sulfuracidifex</taxon>
    </lineage>
</organism>
<evidence type="ECO:0000313" key="13">
    <source>
        <dbReference type="Proteomes" id="UP000322983"/>
    </source>
</evidence>
<evidence type="ECO:0000256" key="6">
    <source>
        <dbReference type="ARBA" id="ARBA00023098"/>
    </source>
</evidence>
<protein>
    <recommendedName>
        <fullName evidence="2 8">Diphosphomevalonate decarboxylase</fullName>
        <ecNumber evidence="2 8">4.1.1.33</ecNumber>
    </recommendedName>
</protein>
<keyword evidence="13" id="KW-1185">Reference proteome</keyword>
<dbReference type="SUPFAM" id="SSF55060">
    <property type="entry name" value="GHMP Kinase, C-terminal domain"/>
    <property type="match status" value="1"/>
</dbReference>
<evidence type="ECO:0000256" key="8">
    <source>
        <dbReference type="NCBIfam" id="TIGR01240"/>
    </source>
</evidence>
<gene>
    <name evidence="11" type="ORF">IC006_2556</name>
    <name evidence="12" type="ORF">IC007_2570</name>
</gene>
<evidence type="ECO:0000256" key="3">
    <source>
        <dbReference type="ARBA" id="ARBA00022516"/>
    </source>
</evidence>
<dbReference type="RefSeq" id="WP_054845789.1">
    <property type="nucleotide sequence ID" value="NZ_AP018929.1"/>
</dbReference>
<evidence type="ECO:0000313" key="14">
    <source>
        <dbReference type="Proteomes" id="UP000325030"/>
    </source>
</evidence>
<evidence type="ECO:0000313" key="12">
    <source>
        <dbReference type="EMBL" id="BBG28015.1"/>
    </source>
</evidence>
<dbReference type="Pfam" id="PF18376">
    <property type="entry name" value="MDD_C"/>
    <property type="match status" value="1"/>
</dbReference>
<evidence type="ECO:0000256" key="1">
    <source>
        <dbReference type="ARBA" id="ARBA00008831"/>
    </source>
</evidence>
<dbReference type="EMBL" id="AP018930">
    <property type="protein sequence ID" value="BBG28015.1"/>
    <property type="molecule type" value="Genomic_DNA"/>
</dbReference>
<dbReference type="EMBL" id="AP018929">
    <property type="protein sequence ID" value="BBG25221.1"/>
    <property type="molecule type" value="Genomic_DNA"/>
</dbReference>
<evidence type="ECO:0000256" key="2">
    <source>
        <dbReference type="ARBA" id="ARBA00012296"/>
    </source>
</evidence>